<dbReference type="Gene3D" id="3.40.190.10">
    <property type="entry name" value="Periplasmic binding protein-like II"/>
    <property type="match status" value="2"/>
</dbReference>
<organism evidence="6 7">
    <name type="scientific">Streptomyces longisporus</name>
    <dbReference type="NCBI Taxonomy" id="1948"/>
    <lineage>
        <taxon>Bacteria</taxon>
        <taxon>Bacillati</taxon>
        <taxon>Actinomycetota</taxon>
        <taxon>Actinomycetes</taxon>
        <taxon>Kitasatosporales</taxon>
        <taxon>Streptomycetaceae</taxon>
        <taxon>Streptomyces</taxon>
    </lineage>
</organism>
<feature type="domain" description="HTH lysR-type" evidence="5">
    <location>
        <begin position="1"/>
        <end position="27"/>
    </location>
</feature>
<dbReference type="InterPro" id="IPR000847">
    <property type="entry name" value="LysR_HTH_N"/>
</dbReference>
<sequence>MSQHIRRLESLLDGPVFTSTGRRLRLSPQAEELAGYARRMVALNDEAVARVSAVPRREVVLSVGVSQQFEPAMPELLSGLTRLLPEARIALRTGLSAPLTARVADGELDLALISAPPRGSRDRFLGRIQLAWFGRHLADADGGAPLPLVLCAEPCNLRVHVLNSVTLGRLPWRSVYEGPDLPGVRAAIRAGLGNTCLPANADELWGLRKAPAECFPPVDPVPVSLVVAPGTKEGVIEAAHLAARDALSCFPYLDEGTLDAPYDLAPEQPQPLAS</sequence>
<keyword evidence="3" id="KW-0238">DNA-binding</keyword>
<dbReference type="SUPFAM" id="SSF46785">
    <property type="entry name" value="Winged helix' DNA-binding domain"/>
    <property type="match status" value="1"/>
</dbReference>
<proteinExistence type="inferred from homology"/>
<keyword evidence="7" id="KW-1185">Reference proteome</keyword>
<dbReference type="EMBL" id="BAAASG010000011">
    <property type="protein sequence ID" value="GAA2500133.1"/>
    <property type="molecule type" value="Genomic_DNA"/>
</dbReference>
<dbReference type="PANTHER" id="PTHR30579:SF7">
    <property type="entry name" value="HTH-TYPE TRANSCRIPTIONAL REGULATOR LRHA-RELATED"/>
    <property type="match status" value="1"/>
</dbReference>
<dbReference type="PANTHER" id="PTHR30579">
    <property type="entry name" value="TRANSCRIPTIONAL REGULATOR"/>
    <property type="match status" value="1"/>
</dbReference>
<evidence type="ECO:0000256" key="3">
    <source>
        <dbReference type="ARBA" id="ARBA00023125"/>
    </source>
</evidence>
<dbReference type="InterPro" id="IPR036390">
    <property type="entry name" value="WH_DNA-bd_sf"/>
</dbReference>
<evidence type="ECO:0000313" key="6">
    <source>
        <dbReference type="EMBL" id="GAA2500133.1"/>
    </source>
</evidence>
<evidence type="ECO:0000259" key="5">
    <source>
        <dbReference type="PROSITE" id="PS50931"/>
    </source>
</evidence>
<dbReference type="InterPro" id="IPR050176">
    <property type="entry name" value="LTTR"/>
</dbReference>
<protein>
    <recommendedName>
        <fullName evidence="5">HTH lysR-type domain-containing protein</fullName>
    </recommendedName>
</protein>
<dbReference type="Pfam" id="PF03466">
    <property type="entry name" value="LysR_substrate"/>
    <property type="match status" value="1"/>
</dbReference>
<comment type="caution">
    <text evidence="6">The sequence shown here is derived from an EMBL/GenBank/DDBJ whole genome shotgun (WGS) entry which is preliminary data.</text>
</comment>
<accession>A0ABN3MDQ6</accession>
<comment type="similarity">
    <text evidence="1">Belongs to the LysR transcriptional regulatory family.</text>
</comment>
<evidence type="ECO:0000256" key="1">
    <source>
        <dbReference type="ARBA" id="ARBA00009437"/>
    </source>
</evidence>
<dbReference type="InterPro" id="IPR036388">
    <property type="entry name" value="WH-like_DNA-bd_sf"/>
</dbReference>
<dbReference type="Proteomes" id="UP001501777">
    <property type="component" value="Unassembled WGS sequence"/>
</dbReference>
<dbReference type="Gene3D" id="1.10.10.10">
    <property type="entry name" value="Winged helix-like DNA-binding domain superfamily/Winged helix DNA-binding domain"/>
    <property type="match status" value="1"/>
</dbReference>
<reference evidence="6 7" key="1">
    <citation type="journal article" date="2019" name="Int. J. Syst. Evol. Microbiol.">
        <title>The Global Catalogue of Microorganisms (GCM) 10K type strain sequencing project: providing services to taxonomists for standard genome sequencing and annotation.</title>
        <authorList>
            <consortium name="The Broad Institute Genomics Platform"/>
            <consortium name="The Broad Institute Genome Sequencing Center for Infectious Disease"/>
            <person name="Wu L."/>
            <person name="Ma J."/>
        </authorList>
    </citation>
    <scope>NUCLEOTIDE SEQUENCE [LARGE SCALE GENOMIC DNA]</scope>
    <source>
        <strain evidence="6 7">JCM 4395</strain>
    </source>
</reference>
<dbReference type="InterPro" id="IPR005119">
    <property type="entry name" value="LysR_subst-bd"/>
</dbReference>
<name>A0ABN3MDQ6_STRLO</name>
<dbReference type="SUPFAM" id="SSF53850">
    <property type="entry name" value="Periplasmic binding protein-like II"/>
    <property type="match status" value="1"/>
</dbReference>
<evidence type="ECO:0000256" key="2">
    <source>
        <dbReference type="ARBA" id="ARBA00023015"/>
    </source>
</evidence>
<gene>
    <name evidence="6" type="ORF">GCM10010276_47700</name>
</gene>
<evidence type="ECO:0000313" key="7">
    <source>
        <dbReference type="Proteomes" id="UP001501777"/>
    </source>
</evidence>
<keyword evidence="2" id="KW-0805">Transcription regulation</keyword>
<keyword evidence="4" id="KW-0804">Transcription</keyword>
<evidence type="ECO:0000256" key="4">
    <source>
        <dbReference type="ARBA" id="ARBA00023163"/>
    </source>
</evidence>
<dbReference type="PROSITE" id="PS50931">
    <property type="entry name" value="HTH_LYSR"/>
    <property type="match status" value="1"/>
</dbReference>